<evidence type="ECO:0000313" key="6">
    <source>
        <dbReference type="EMBL" id="MBK1881535.1"/>
    </source>
</evidence>
<protein>
    <submittedName>
        <fullName evidence="6">DUF1328 domain-containing protein</fullName>
    </submittedName>
</protein>
<keyword evidence="2 5" id="KW-0812">Transmembrane</keyword>
<sequence>MLQWTITFLVLALIAGLLGFTAGVGAAAALVAKALFYIFLALVVISALSRVLTDKTH</sequence>
<keyword evidence="3 5" id="KW-1133">Transmembrane helix</keyword>
<keyword evidence="4 5" id="KW-0472">Membrane</keyword>
<evidence type="ECO:0000256" key="5">
    <source>
        <dbReference type="SAM" id="Phobius"/>
    </source>
</evidence>
<feature type="transmembrane region" description="Helical" evidence="5">
    <location>
        <begin position="36"/>
        <end position="53"/>
    </location>
</feature>
<gene>
    <name evidence="6" type="ORF">JIN85_03855</name>
</gene>
<evidence type="ECO:0000256" key="2">
    <source>
        <dbReference type="ARBA" id="ARBA00022692"/>
    </source>
</evidence>
<organism evidence="6 7">
    <name type="scientific">Luteolibacter pohnpeiensis</name>
    <dbReference type="NCBI Taxonomy" id="454153"/>
    <lineage>
        <taxon>Bacteria</taxon>
        <taxon>Pseudomonadati</taxon>
        <taxon>Verrucomicrobiota</taxon>
        <taxon>Verrucomicrobiia</taxon>
        <taxon>Verrucomicrobiales</taxon>
        <taxon>Verrucomicrobiaceae</taxon>
        <taxon>Luteolibacter</taxon>
    </lineage>
</organism>
<evidence type="ECO:0000256" key="4">
    <source>
        <dbReference type="ARBA" id="ARBA00023136"/>
    </source>
</evidence>
<dbReference type="EMBL" id="JAENIJ010000004">
    <property type="protein sequence ID" value="MBK1881535.1"/>
    <property type="molecule type" value="Genomic_DNA"/>
</dbReference>
<dbReference type="InterPro" id="IPR009760">
    <property type="entry name" value="DUF1328"/>
</dbReference>
<comment type="caution">
    <text evidence="6">The sequence shown here is derived from an EMBL/GenBank/DDBJ whole genome shotgun (WGS) entry which is preliminary data.</text>
</comment>
<dbReference type="AlphaFoldDB" id="A0A934S5B9"/>
<keyword evidence="1" id="KW-1003">Cell membrane</keyword>
<keyword evidence="7" id="KW-1185">Reference proteome</keyword>
<dbReference type="PIRSF" id="PIRSF036466">
    <property type="entry name" value="UCP036466"/>
    <property type="match status" value="1"/>
</dbReference>
<dbReference type="Pfam" id="PF07043">
    <property type="entry name" value="DUF1328"/>
    <property type="match status" value="1"/>
</dbReference>
<name>A0A934S5B9_9BACT</name>
<dbReference type="Proteomes" id="UP000603141">
    <property type="component" value="Unassembled WGS sequence"/>
</dbReference>
<evidence type="ECO:0000313" key="7">
    <source>
        <dbReference type="Proteomes" id="UP000603141"/>
    </source>
</evidence>
<dbReference type="GO" id="GO:0005886">
    <property type="term" value="C:plasma membrane"/>
    <property type="evidence" value="ECO:0007669"/>
    <property type="project" value="InterPro"/>
</dbReference>
<dbReference type="HAMAP" id="MF_01361">
    <property type="entry name" value="UPF0391"/>
    <property type="match status" value="1"/>
</dbReference>
<accession>A0A934S5B9</accession>
<proteinExistence type="inferred from homology"/>
<reference evidence="6" key="1">
    <citation type="submission" date="2021-01" db="EMBL/GenBank/DDBJ databases">
        <title>Modified the classification status of verrucomicrobia.</title>
        <authorList>
            <person name="Feng X."/>
        </authorList>
    </citation>
    <scope>NUCLEOTIDE SEQUENCE</scope>
    <source>
        <strain evidence="6">KCTC 22041</strain>
    </source>
</reference>
<evidence type="ECO:0000256" key="1">
    <source>
        <dbReference type="ARBA" id="ARBA00022475"/>
    </source>
</evidence>
<evidence type="ECO:0000256" key="3">
    <source>
        <dbReference type="ARBA" id="ARBA00022989"/>
    </source>
</evidence>